<evidence type="ECO:0000259" key="2">
    <source>
        <dbReference type="PROSITE" id="PS50011"/>
    </source>
</evidence>
<evidence type="ECO:0000313" key="3">
    <source>
        <dbReference type="EMBL" id="EXX58675.1"/>
    </source>
</evidence>
<dbReference type="GO" id="GO:0004672">
    <property type="term" value="F:protein kinase activity"/>
    <property type="evidence" value="ECO:0007669"/>
    <property type="project" value="InterPro"/>
</dbReference>
<dbReference type="InterPro" id="IPR017441">
    <property type="entry name" value="Protein_kinase_ATP_BS"/>
</dbReference>
<accession>A0A015IWK0</accession>
<evidence type="ECO:0000313" key="4">
    <source>
        <dbReference type="Proteomes" id="UP000022910"/>
    </source>
</evidence>
<keyword evidence="1" id="KW-0547">Nucleotide-binding</keyword>
<protein>
    <recommendedName>
        <fullName evidence="2">Protein kinase domain-containing protein</fullName>
    </recommendedName>
</protein>
<sequence>MSQYNDVDYTTDIDWLEEAIAKKYFKYYEFENFSNIQEIGTGGFGKVFRASWKSSGQYLALKTFFNFDDATIKAISRELKLQREVDFHNNIIRFFGITKYEPGNYHVLPLIIYRPLRTL</sequence>
<reference evidence="3 4" key="1">
    <citation type="submission" date="2014-02" db="EMBL/GenBank/DDBJ databases">
        <title>Single nucleus genome sequencing reveals high similarity among nuclei of an endomycorrhizal fungus.</title>
        <authorList>
            <person name="Lin K."/>
            <person name="Geurts R."/>
            <person name="Zhang Z."/>
            <person name="Limpens E."/>
            <person name="Saunders D.G."/>
            <person name="Mu D."/>
            <person name="Pang E."/>
            <person name="Cao H."/>
            <person name="Cha H."/>
            <person name="Lin T."/>
            <person name="Zhou Q."/>
            <person name="Shang Y."/>
            <person name="Li Y."/>
            <person name="Ivanov S."/>
            <person name="Sharma T."/>
            <person name="Velzen R.V."/>
            <person name="Ruijter N.D."/>
            <person name="Aanen D.K."/>
            <person name="Win J."/>
            <person name="Kamoun S."/>
            <person name="Bisseling T."/>
            <person name="Huang S."/>
        </authorList>
    </citation>
    <scope>NUCLEOTIDE SEQUENCE [LARGE SCALE GENOMIC DNA]</scope>
    <source>
        <strain evidence="4">DAOM197198w</strain>
    </source>
</reference>
<dbReference type="EMBL" id="JEMT01026641">
    <property type="protein sequence ID" value="EXX58675.1"/>
    <property type="molecule type" value="Genomic_DNA"/>
</dbReference>
<organism evidence="3 4">
    <name type="scientific">Rhizophagus irregularis (strain DAOM 197198w)</name>
    <name type="common">Glomus intraradices</name>
    <dbReference type="NCBI Taxonomy" id="1432141"/>
    <lineage>
        <taxon>Eukaryota</taxon>
        <taxon>Fungi</taxon>
        <taxon>Fungi incertae sedis</taxon>
        <taxon>Mucoromycota</taxon>
        <taxon>Glomeromycotina</taxon>
        <taxon>Glomeromycetes</taxon>
        <taxon>Glomerales</taxon>
        <taxon>Glomeraceae</taxon>
        <taxon>Rhizophagus</taxon>
    </lineage>
</organism>
<dbReference type="PROSITE" id="PS50011">
    <property type="entry name" value="PROTEIN_KINASE_DOM"/>
    <property type="match status" value="1"/>
</dbReference>
<feature type="binding site" evidence="1">
    <location>
        <position position="62"/>
    </location>
    <ligand>
        <name>ATP</name>
        <dbReference type="ChEBI" id="CHEBI:30616"/>
    </ligand>
</feature>
<feature type="domain" description="Protein kinase" evidence="2">
    <location>
        <begin position="33"/>
        <end position="119"/>
    </location>
</feature>
<keyword evidence="1" id="KW-0067">ATP-binding</keyword>
<proteinExistence type="predicted"/>
<gene>
    <name evidence="3" type="ORF">RirG_195780</name>
</gene>
<dbReference type="HOGENOM" id="CLU_158811_0_0_1"/>
<dbReference type="SUPFAM" id="SSF56112">
    <property type="entry name" value="Protein kinase-like (PK-like)"/>
    <property type="match status" value="1"/>
</dbReference>
<dbReference type="Proteomes" id="UP000022910">
    <property type="component" value="Unassembled WGS sequence"/>
</dbReference>
<dbReference type="PROSITE" id="PS00107">
    <property type="entry name" value="PROTEIN_KINASE_ATP"/>
    <property type="match status" value="1"/>
</dbReference>
<comment type="caution">
    <text evidence="3">The sequence shown here is derived from an EMBL/GenBank/DDBJ whole genome shotgun (WGS) entry which is preliminary data.</text>
</comment>
<evidence type="ECO:0000256" key="1">
    <source>
        <dbReference type="PROSITE-ProRule" id="PRU10141"/>
    </source>
</evidence>
<dbReference type="InterPro" id="IPR011009">
    <property type="entry name" value="Kinase-like_dom_sf"/>
</dbReference>
<dbReference type="GO" id="GO:0005524">
    <property type="term" value="F:ATP binding"/>
    <property type="evidence" value="ECO:0007669"/>
    <property type="project" value="UniProtKB-UniRule"/>
</dbReference>
<keyword evidence="4" id="KW-1185">Reference proteome</keyword>
<name>A0A015IWK0_RHIIW</name>
<dbReference type="Pfam" id="PF00069">
    <property type="entry name" value="Pkinase"/>
    <property type="match status" value="1"/>
</dbReference>
<dbReference type="InterPro" id="IPR000719">
    <property type="entry name" value="Prot_kinase_dom"/>
</dbReference>
<dbReference type="Gene3D" id="3.30.200.20">
    <property type="entry name" value="Phosphorylase Kinase, domain 1"/>
    <property type="match status" value="1"/>
</dbReference>
<dbReference type="AlphaFoldDB" id="A0A015IWK0"/>